<gene>
    <name evidence="3" type="ORF">GCM10009775_11100</name>
</gene>
<evidence type="ECO:0000256" key="1">
    <source>
        <dbReference type="SAM" id="Phobius"/>
    </source>
</evidence>
<evidence type="ECO:0000313" key="3">
    <source>
        <dbReference type="EMBL" id="GAA1920306.1"/>
    </source>
</evidence>
<feature type="transmembrane region" description="Helical" evidence="1">
    <location>
        <begin position="285"/>
        <end position="307"/>
    </location>
</feature>
<keyword evidence="1" id="KW-0812">Transmembrane</keyword>
<sequence length="322" mass="33417">MLRIPLIAAVFTAALLAPGATTAAEAPAVAWTVETVDSANGANRANFSYAVDPGTNLTDTMRVTNTGTTALDLAVYAADAYTTPVGNIDLHTTDQPSIDAGTWVTAETSQLILQPGEQSDIDFTIAVPADAAPGDHSAGLITSFRSATDQATIDVDRRLGTRITVRVSGELAPRVSVTEVQTTYRGSWNPFEPGAVVVSYRLTNAGNTLVTGTDATTAAGLGLFGASAEPIVLPEVIPGSTVDVVREIPVAPWGWVSGSVVTEPEAIGIGAQGLAAVTHEYGVLAVPWTLLIVLAVIALIVVGMWTLRRRRRAASGSEGQEV</sequence>
<name>A0ABN2PIL2_9MICO</name>
<reference evidence="3 4" key="1">
    <citation type="journal article" date="2019" name="Int. J. Syst. Evol. Microbiol.">
        <title>The Global Catalogue of Microorganisms (GCM) 10K type strain sequencing project: providing services to taxonomists for standard genome sequencing and annotation.</title>
        <authorList>
            <consortium name="The Broad Institute Genomics Platform"/>
            <consortium name="The Broad Institute Genome Sequencing Center for Infectious Disease"/>
            <person name="Wu L."/>
            <person name="Ma J."/>
        </authorList>
    </citation>
    <scope>NUCLEOTIDE SEQUENCE [LARGE SCALE GENOMIC DNA]</scope>
    <source>
        <strain evidence="3 4">JCM 14900</strain>
    </source>
</reference>
<feature type="chain" id="PRO_5045115329" evidence="2">
    <location>
        <begin position="24"/>
        <end position="322"/>
    </location>
</feature>
<dbReference type="Gene3D" id="2.60.40.10">
    <property type="entry name" value="Immunoglobulins"/>
    <property type="match status" value="1"/>
</dbReference>
<dbReference type="Proteomes" id="UP001501343">
    <property type="component" value="Unassembled WGS sequence"/>
</dbReference>
<comment type="caution">
    <text evidence="3">The sequence shown here is derived from an EMBL/GenBank/DDBJ whole genome shotgun (WGS) entry which is preliminary data.</text>
</comment>
<evidence type="ECO:0000313" key="4">
    <source>
        <dbReference type="Proteomes" id="UP001501343"/>
    </source>
</evidence>
<keyword evidence="2" id="KW-0732">Signal</keyword>
<keyword evidence="4" id="KW-1185">Reference proteome</keyword>
<dbReference type="InterPro" id="IPR013783">
    <property type="entry name" value="Ig-like_fold"/>
</dbReference>
<organism evidence="3 4">
    <name type="scientific">Microbacterium aoyamense</name>
    <dbReference type="NCBI Taxonomy" id="344166"/>
    <lineage>
        <taxon>Bacteria</taxon>
        <taxon>Bacillati</taxon>
        <taxon>Actinomycetota</taxon>
        <taxon>Actinomycetes</taxon>
        <taxon>Micrococcales</taxon>
        <taxon>Microbacteriaceae</taxon>
        <taxon>Microbacterium</taxon>
    </lineage>
</organism>
<keyword evidence="1" id="KW-1133">Transmembrane helix</keyword>
<dbReference type="RefSeq" id="WP_248146227.1">
    <property type="nucleotide sequence ID" value="NZ_BAAAOF010000002.1"/>
</dbReference>
<evidence type="ECO:0000256" key="2">
    <source>
        <dbReference type="SAM" id="SignalP"/>
    </source>
</evidence>
<protein>
    <submittedName>
        <fullName evidence="3">DUF916 domain-containing protein</fullName>
    </submittedName>
</protein>
<keyword evidence="1" id="KW-0472">Membrane</keyword>
<accession>A0ABN2PIL2</accession>
<proteinExistence type="predicted"/>
<dbReference type="EMBL" id="BAAAOF010000002">
    <property type="protein sequence ID" value="GAA1920306.1"/>
    <property type="molecule type" value="Genomic_DNA"/>
</dbReference>
<feature type="signal peptide" evidence="2">
    <location>
        <begin position="1"/>
        <end position="23"/>
    </location>
</feature>